<evidence type="ECO:0000256" key="9">
    <source>
        <dbReference type="ARBA" id="ARBA00070365"/>
    </source>
</evidence>
<feature type="compositionally biased region" description="Low complexity" evidence="11">
    <location>
        <begin position="804"/>
        <end position="815"/>
    </location>
</feature>
<dbReference type="GO" id="GO:0071051">
    <property type="term" value="P:poly(A)-dependent snoRNA 3'-end processing"/>
    <property type="evidence" value="ECO:0007669"/>
    <property type="project" value="TreeGrafter"/>
</dbReference>
<dbReference type="InterPro" id="IPR012337">
    <property type="entry name" value="RNaseH-like_sf"/>
</dbReference>
<evidence type="ECO:0000256" key="3">
    <source>
        <dbReference type="ARBA" id="ARBA00022722"/>
    </source>
</evidence>
<comment type="similarity">
    <text evidence="8">Belongs to the exosome component 10/RRP6 family.</text>
</comment>
<feature type="region of interest" description="Disordered" evidence="11">
    <location>
        <begin position="866"/>
        <end position="978"/>
    </location>
</feature>
<dbReference type="CDD" id="cd06147">
    <property type="entry name" value="Rrp6p_like_exo"/>
    <property type="match status" value="1"/>
</dbReference>
<comment type="subcellular location">
    <subcellularLocation>
        <location evidence="1">Nucleus</location>
    </subcellularLocation>
</comment>
<reference evidence="13 14" key="1">
    <citation type="journal article" date="2017" name="G3 (Bethesda)">
        <title>The Physical Genome Mapping of Anopheles albimanus Corrected Scaffold Misassemblies and Identified Interarm Rearrangements in Genus Anopheles.</title>
        <authorList>
            <person name="Artemov G.N."/>
            <person name="Peery A.N."/>
            <person name="Jiang X."/>
            <person name="Tu Z."/>
            <person name="Stegniy V.N."/>
            <person name="Sharakhova M.V."/>
            <person name="Sharakhov I.V."/>
        </authorList>
    </citation>
    <scope>NUCLEOTIDE SEQUENCE [LARGE SCALE GENOMIC DNA]</scope>
    <source>
        <strain evidence="13 14">ALBI9_A</strain>
    </source>
</reference>
<keyword evidence="5" id="KW-0271">Exosome</keyword>
<dbReference type="GO" id="GO:0071037">
    <property type="term" value="P:nuclear polyadenylation-dependent snRNA catabolic process"/>
    <property type="evidence" value="ECO:0007669"/>
    <property type="project" value="TreeGrafter"/>
</dbReference>
<accession>A0A182FQ03</accession>
<evidence type="ECO:0000256" key="8">
    <source>
        <dbReference type="ARBA" id="ARBA00043957"/>
    </source>
</evidence>
<dbReference type="SMART" id="SM00341">
    <property type="entry name" value="HRDC"/>
    <property type="match status" value="1"/>
</dbReference>
<dbReference type="VEuPathDB" id="VectorBase:AALB008622"/>
<dbReference type="Pfam" id="PF01612">
    <property type="entry name" value="DNA_pol_A_exo1"/>
    <property type="match status" value="1"/>
</dbReference>
<feature type="region of interest" description="Disordered" evidence="11">
    <location>
        <begin position="987"/>
        <end position="1006"/>
    </location>
</feature>
<feature type="compositionally biased region" description="Basic residues" evidence="11">
    <location>
        <begin position="937"/>
        <end position="948"/>
    </location>
</feature>
<dbReference type="STRING" id="7167.A0A182FQ03"/>
<feature type="region of interest" description="Disordered" evidence="11">
    <location>
        <begin position="1012"/>
        <end position="1054"/>
    </location>
</feature>
<dbReference type="GO" id="GO:0000166">
    <property type="term" value="F:nucleotide binding"/>
    <property type="evidence" value="ECO:0007669"/>
    <property type="project" value="InterPro"/>
</dbReference>
<evidence type="ECO:0000313" key="13">
    <source>
        <dbReference type="EnsemblMetazoa" id="AALB008622-PA"/>
    </source>
</evidence>
<dbReference type="GO" id="GO:0071039">
    <property type="term" value="P:nuclear polyadenylation-dependent CUT catabolic process"/>
    <property type="evidence" value="ECO:0007669"/>
    <property type="project" value="TreeGrafter"/>
</dbReference>
<dbReference type="Gene3D" id="1.10.150.80">
    <property type="entry name" value="HRDC domain"/>
    <property type="match status" value="1"/>
</dbReference>
<dbReference type="Pfam" id="PF08066">
    <property type="entry name" value="PMC2NT"/>
    <property type="match status" value="1"/>
</dbReference>
<dbReference type="InterPro" id="IPR049559">
    <property type="entry name" value="Rrp6p-like_exo"/>
</dbReference>
<dbReference type="InterPro" id="IPR036397">
    <property type="entry name" value="RNaseH_sf"/>
</dbReference>
<proteinExistence type="inferred from homology"/>
<dbReference type="InterPro" id="IPR012588">
    <property type="entry name" value="Exosome-assoc_fac_Rrp6_N"/>
</dbReference>
<feature type="coiled-coil region" evidence="10">
    <location>
        <begin position="828"/>
        <end position="855"/>
    </location>
</feature>
<feature type="compositionally biased region" description="Polar residues" evidence="11">
    <location>
        <begin position="1039"/>
        <end position="1054"/>
    </location>
</feature>
<dbReference type="VEuPathDB" id="VectorBase:AALB20_036053"/>
<evidence type="ECO:0000256" key="7">
    <source>
        <dbReference type="ARBA" id="ARBA00023242"/>
    </source>
</evidence>
<feature type="region of interest" description="Disordered" evidence="11">
    <location>
        <begin position="793"/>
        <end position="821"/>
    </location>
</feature>
<keyword evidence="14" id="KW-1185">Reference proteome</keyword>
<dbReference type="SUPFAM" id="SSF47819">
    <property type="entry name" value="HRDC-like"/>
    <property type="match status" value="1"/>
</dbReference>
<evidence type="ECO:0000256" key="11">
    <source>
        <dbReference type="SAM" id="MobiDB-lite"/>
    </source>
</evidence>
<keyword evidence="2" id="KW-0698">rRNA processing</keyword>
<evidence type="ECO:0000256" key="5">
    <source>
        <dbReference type="ARBA" id="ARBA00022835"/>
    </source>
</evidence>
<dbReference type="InterPro" id="IPR002121">
    <property type="entry name" value="HRDC_dom"/>
</dbReference>
<dbReference type="PROSITE" id="PS50967">
    <property type="entry name" value="HRDC"/>
    <property type="match status" value="1"/>
</dbReference>
<dbReference type="PANTHER" id="PTHR12124">
    <property type="entry name" value="POLYMYOSITIS/SCLERODERMA AUTOANTIGEN-RELATED"/>
    <property type="match status" value="1"/>
</dbReference>
<evidence type="ECO:0000259" key="12">
    <source>
        <dbReference type="PROSITE" id="PS50967"/>
    </source>
</evidence>
<dbReference type="GO" id="GO:0000176">
    <property type="term" value="C:nuclear exosome (RNase complex)"/>
    <property type="evidence" value="ECO:0007669"/>
    <property type="project" value="InterPro"/>
</dbReference>
<keyword evidence="3" id="KW-0540">Nuclease</keyword>
<evidence type="ECO:0000256" key="2">
    <source>
        <dbReference type="ARBA" id="ARBA00022552"/>
    </source>
</evidence>
<dbReference type="SUPFAM" id="SSF53098">
    <property type="entry name" value="Ribonuclease H-like"/>
    <property type="match status" value="1"/>
</dbReference>
<keyword evidence="10" id="KW-0175">Coiled coil</keyword>
<evidence type="ECO:0000256" key="6">
    <source>
        <dbReference type="ARBA" id="ARBA00022839"/>
    </source>
</evidence>
<dbReference type="GO" id="GO:0071044">
    <property type="term" value="P:histone mRNA catabolic process"/>
    <property type="evidence" value="ECO:0007669"/>
    <property type="project" value="TreeGrafter"/>
</dbReference>
<dbReference type="Pfam" id="PF00570">
    <property type="entry name" value="HRDC"/>
    <property type="match status" value="1"/>
</dbReference>
<reference evidence="13" key="2">
    <citation type="submission" date="2022-08" db="UniProtKB">
        <authorList>
            <consortium name="EnsemblMetazoa"/>
        </authorList>
    </citation>
    <scope>IDENTIFICATION</scope>
    <source>
        <strain evidence="13">STECLA/ALBI9_A</strain>
    </source>
</reference>
<feature type="domain" description="HRDC" evidence="12">
    <location>
        <begin position="526"/>
        <end position="606"/>
    </location>
</feature>
<dbReference type="GO" id="GO:0005730">
    <property type="term" value="C:nucleolus"/>
    <property type="evidence" value="ECO:0007669"/>
    <property type="project" value="TreeGrafter"/>
</dbReference>
<evidence type="ECO:0000256" key="4">
    <source>
        <dbReference type="ARBA" id="ARBA00022801"/>
    </source>
</evidence>
<protein>
    <recommendedName>
        <fullName evidence="9">Exosome complex component 10 homolog</fullName>
    </recommendedName>
</protein>
<evidence type="ECO:0000313" key="14">
    <source>
        <dbReference type="Proteomes" id="UP000069272"/>
    </source>
</evidence>
<dbReference type="SMART" id="SM00474">
    <property type="entry name" value="35EXOc"/>
    <property type="match status" value="1"/>
</dbReference>
<dbReference type="GO" id="GO:0071035">
    <property type="term" value="P:nuclear polyadenylation-dependent rRNA catabolic process"/>
    <property type="evidence" value="ECO:0007669"/>
    <property type="project" value="TreeGrafter"/>
</dbReference>
<sequence length="1054" mass="118975">SRFPLFCPRAAHWCECVCVSVCVFISKSVFRSACSEKLNVIVAKMTDKTQKKPATDVDLTEGEEATVCSEMRSPTTMSNGSKVQEFCEAGQKVLMEGMQATNAMPSGKARDLYSSHSKFIEIMDSHADNVLGIISGILQVQGIKGHIELRDPEEQLEMLQEFNDNMLERIHSNLDEMAGVKKKMPTVLVEHEVQIAPEPRYRLSGAWNAKNSGSSNSPSAIKATLFTATNVARPQVNFKTPIDNSIVNPFVPRIRDKPNSLKPLAVLPEYDDAGNIVSYLHPYEFELDRFQPAKDVFVPVTPEEPLPLDTTELLFIDQESQLRGLLSDLKAAPQIAIDLEHHSYRSFQGFTCLMQLSTRTKDYIVDTLALRDELHVLNEVFTDPRKLKVLHGAISDIEWLQRDLGLYLVNMFDTGEAARVLQFSRIGLQFLLKHYCNIETDKAYQLADWRMRPLPPAFIEYARKDTHYLLYIYDRIRNDLLEKGGDSLLQTVYDKSTFLCKQRYQKPIVNEDSIMNIYRRSRYVFDYRQMYALREILYWRDKIARQEDESPGYVLPQHMALDIASKLPREMQGILACCTPVPSLVRQNLHALHQIMQKARELPLVATAQSVTVEQRADNRYKMQSMYDISNPLICPHDDAGYQAHGTEGANLPTLLGDLASSFNRCASVGDAPLTVHLLKRTPDMAVLEAAKIRPLTSNGHIGLNKNDIGEERYAKLIALRYNKTPTNAQPIKVELDESLSYEQKRFNTPYERYLETCRLRRLKELKEQEENRKKFPLAASKLPVQQIAVVESGNSTSETQGNEPETAEAAASPPKETEIPSKLAKRMRKLAAAKERAKMTQKQLKRREDRKERKAAANAEKLCFNGTTEMTPEPKQKMPRTSFPLEIDVSNGGNNGSQVVVKEEAAAPSKAPRMEPFQDPAKVPKNDQHNEEGWGRKKRMNKKARQRLRNEARRAVAPGGSGVGTSQSSNKPVPIDYSNVDYSRFKGGSRPLAPPRKGKRGFVGGFPLNVMQADGTGSTPEVPRNLHPNSRIAKGIKRTQNLFNMSSTNPRRN</sequence>
<name>A0A182FQ03_ANOAL</name>
<feature type="compositionally biased region" description="Polar residues" evidence="11">
    <location>
        <begin position="793"/>
        <end position="803"/>
    </location>
</feature>
<dbReference type="AlphaFoldDB" id="A0A182FQ03"/>
<dbReference type="InterPro" id="IPR045092">
    <property type="entry name" value="Rrp6-like"/>
</dbReference>
<dbReference type="GO" id="GO:0000175">
    <property type="term" value="F:3'-5'-RNA exonuclease activity"/>
    <property type="evidence" value="ECO:0007669"/>
    <property type="project" value="InterPro"/>
</dbReference>
<organism evidence="13 14">
    <name type="scientific">Anopheles albimanus</name>
    <name type="common">New world malaria mosquito</name>
    <dbReference type="NCBI Taxonomy" id="7167"/>
    <lineage>
        <taxon>Eukaryota</taxon>
        <taxon>Metazoa</taxon>
        <taxon>Ecdysozoa</taxon>
        <taxon>Arthropoda</taxon>
        <taxon>Hexapoda</taxon>
        <taxon>Insecta</taxon>
        <taxon>Pterygota</taxon>
        <taxon>Neoptera</taxon>
        <taxon>Endopterygota</taxon>
        <taxon>Diptera</taxon>
        <taxon>Nematocera</taxon>
        <taxon>Culicoidea</taxon>
        <taxon>Culicidae</taxon>
        <taxon>Anophelinae</taxon>
        <taxon>Anopheles</taxon>
    </lineage>
</organism>
<dbReference type="GO" id="GO:0000467">
    <property type="term" value="P:exonucleolytic trimming to generate mature 3'-end of 5.8S rRNA from tricistronic rRNA transcript (SSU-rRNA, 5.8S rRNA, LSU-rRNA)"/>
    <property type="evidence" value="ECO:0007669"/>
    <property type="project" value="InterPro"/>
</dbReference>
<dbReference type="GO" id="GO:0003727">
    <property type="term" value="F:single-stranded RNA binding"/>
    <property type="evidence" value="ECO:0007669"/>
    <property type="project" value="TreeGrafter"/>
</dbReference>
<evidence type="ECO:0000256" key="10">
    <source>
        <dbReference type="SAM" id="Coils"/>
    </source>
</evidence>
<dbReference type="InterPro" id="IPR010997">
    <property type="entry name" value="HRDC-like_sf"/>
</dbReference>
<feature type="compositionally biased region" description="Basic and acidic residues" evidence="11">
    <location>
        <begin position="923"/>
        <end position="936"/>
    </location>
</feature>
<dbReference type="EnsemblMetazoa" id="AALB008622-RA">
    <property type="protein sequence ID" value="AALB008622-PA"/>
    <property type="gene ID" value="AALB008622"/>
</dbReference>
<dbReference type="FunFam" id="1.10.150.80:FF:000001">
    <property type="entry name" value="Putative exosome component 10"/>
    <property type="match status" value="1"/>
</dbReference>
<keyword evidence="4" id="KW-0378">Hydrolase</keyword>
<dbReference type="InterPro" id="IPR044876">
    <property type="entry name" value="HRDC_dom_sf"/>
</dbReference>
<keyword evidence="7" id="KW-0539">Nucleus</keyword>
<dbReference type="Gene3D" id="3.30.420.10">
    <property type="entry name" value="Ribonuclease H-like superfamily/Ribonuclease H"/>
    <property type="match status" value="1"/>
</dbReference>
<dbReference type="GO" id="GO:0071038">
    <property type="term" value="P:TRAMP-dependent tRNA surveillance pathway"/>
    <property type="evidence" value="ECO:0007669"/>
    <property type="project" value="TreeGrafter"/>
</dbReference>
<keyword evidence="6" id="KW-0269">Exonuclease</keyword>
<dbReference type="InterPro" id="IPR002562">
    <property type="entry name" value="3'-5'_exonuclease_dom"/>
</dbReference>
<dbReference type="GO" id="GO:0071040">
    <property type="term" value="P:nuclear polyadenylation-dependent antisense transcript catabolic process"/>
    <property type="evidence" value="ECO:0007669"/>
    <property type="project" value="TreeGrafter"/>
</dbReference>
<dbReference type="GO" id="GO:0071036">
    <property type="term" value="P:nuclear polyadenylation-dependent snoRNA catabolic process"/>
    <property type="evidence" value="ECO:0007669"/>
    <property type="project" value="TreeGrafter"/>
</dbReference>
<dbReference type="PANTHER" id="PTHR12124:SF47">
    <property type="entry name" value="EXOSOME COMPONENT 10"/>
    <property type="match status" value="1"/>
</dbReference>
<dbReference type="FunFam" id="3.30.420.10:FF:000059">
    <property type="entry name" value="Exosome complex exonuclease Rrp6"/>
    <property type="match status" value="1"/>
</dbReference>
<dbReference type="Proteomes" id="UP000069272">
    <property type="component" value="Chromosome 2R"/>
</dbReference>
<evidence type="ECO:0000256" key="1">
    <source>
        <dbReference type="ARBA" id="ARBA00004123"/>
    </source>
</evidence>